<dbReference type="PROSITE" id="PS00107">
    <property type="entry name" value="PROTEIN_KINASE_ATP"/>
    <property type="match status" value="1"/>
</dbReference>
<evidence type="ECO:0000256" key="14">
    <source>
        <dbReference type="ARBA" id="ARBA00022989"/>
    </source>
</evidence>
<keyword evidence="11 17" id="KW-0547">Nucleotide-binding</keyword>
<proteinExistence type="inferred from homology"/>
<evidence type="ECO:0000256" key="5">
    <source>
        <dbReference type="ARBA" id="ARBA00022475"/>
    </source>
</evidence>
<dbReference type="GO" id="GO:0005524">
    <property type="term" value="F:ATP binding"/>
    <property type="evidence" value="ECO:0007669"/>
    <property type="project" value="UniProtKB-UniRule"/>
</dbReference>
<dbReference type="InterPro" id="IPR050528">
    <property type="entry name" value="L-type_Lectin-RKs"/>
</dbReference>
<evidence type="ECO:0000313" key="21">
    <source>
        <dbReference type="Proteomes" id="UP001189122"/>
    </source>
</evidence>
<keyword evidence="6" id="KW-0723">Serine/threonine-protein kinase</keyword>
<dbReference type="EC" id="2.7.11.1" evidence="4"/>
<sequence>MLRSTKRPPAHDRHQQRGHLLINNSGRIIYNKAFKIWDDRPDSSNSSGSASGNGTSASLRNVISFNTSFDFNIYPVRNQTVGEGLAFVIVNDGDTIPDNSYGEYLGLTNASTDGDTSNQLVAVEFDTFKQSYDPDANHVGLDINSVRSIVTRSLSDFNMILSPLQKEGVKYRAWIDYSGPLRRIDVYLAYISSPKPSAPLLNATIDLSAHLAQKSYFGFAGSTGTRFELNCVLAWNLTLVSEIGVPILAVFLLATAVLGFWLYRRRVVYDERLVGTLRSLPGTPREFKYKELKRATGNFDSRNRLGQGGFGVVYKGVIPGENAAVAVKTFLRATMQGDFLAELTIINRLRHKHLVRLVGWCHKNGKLLLVYEFMPNGSLDQHLFDRRQRILADVASALHYLHNEYDQKVVHRDLKASNVLLDAKRAHLLRRYRGRRHPRHDGLHRPECFHTGKATRESDVFGFGAVVLEVICGRRPRCDIGRFRFLSEWVWSLHGEGEVLAAVDPRLGEDYDKEEAQRLLLLGLACSHPTPATGRRSRPCCRSSPGRFPRRRCRLSGRPSSGRRCAGNCTRTAPKRRAPAALPGAPPTRATTVCTARSTVRPRTSTKST</sequence>
<dbReference type="PANTHER" id="PTHR27007">
    <property type="match status" value="1"/>
</dbReference>
<keyword evidence="5" id="KW-1003">Cell membrane</keyword>
<evidence type="ECO:0000256" key="16">
    <source>
        <dbReference type="ARBA" id="ARBA00023180"/>
    </source>
</evidence>
<dbReference type="Gene3D" id="3.30.200.20">
    <property type="entry name" value="Phosphorylase Kinase, domain 1"/>
    <property type="match status" value="1"/>
</dbReference>
<comment type="subcellular location">
    <subcellularLocation>
        <location evidence="1">Cell membrane</location>
        <topology evidence="1">Single-pass type I membrane protein</topology>
    </subcellularLocation>
</comment>
<dbReference type="EMBL" id="LR743593">
    <property type="protein sequence ID" value="CAA2621961.1"/>
    <property type="molecule type" value="Genomic_DNA"/>
</dbReference>
<evidence type="ECO:0000313" key="20">
    <source>
        <dbReference type="EMBL" id="CAA2621961.1"/>
    </source>
</evidence>
<keyword evidence="12" id="KW-0418">Kinase</keyword>
<dbReference type="GO" id="GO:0005886">
    <property type="term" value="C:plasma membrane"/>
    <property type="evidence" value="ECO:0007669"/>
    <property type="project" value="UniProtKB-SubCell"/>
</dbReference>
<keyword evidence="15 18" id="KW-0472">Membrane</keyword>
<feature type="transmembrane region" description="Helical" evidence="18">
    <location>
        <begin position="243"/>
        <end position="263"/>
    </location>
</feature>
<feature type="domain" description="Protein kinase" evidence="19">
    <location>
        <begin position="299"/>
        <end position="531"/>
    </location>
</feature>
<dbReference type="InterPro" id="IPR008271">
    <property type="entry name" value="Ser/Thr_kinase_AS"/>
</dbReference>
<evidence type="ECO:0000259" key="19">
    <source>
        <dbReference type="PROSITE" id="PS50011"/>
    </source>
</evidence>
<evidence type="ECO:0000256" key="17">
    <source>
        <dbReference type="PROSITE-ProRule" id="PRU10141"/>
    </source>
</evidence>
<gene>
    <name evidence="20" type="ORF">SI7747_06008028</name>
</gene>
<keyword evidence="10" id="KW-0430">Lectin</keyword>
<comment type="similarity">
    <text evidence="2">In the N-terminal section; belongs to the leguminous lectin family.</text>
</comment>
<dbReference type="InterPro" id="IPR000719">
    <property type="entry name" value="Prot_kinase_dom"/>
</dbReference>
<keyword evidence="9" id="KW-0732">Signal</keyword>
<dbReference type="InterPro" id="IPR013320">
    <property type="entry name" value="ConA-like_dom_sf"/>
</dbReference>
<dbReference type="SUPFAM" id="SSF56112">
    <property type="entry name" value="Protein kinase-like (PK-like)"/>
    <property type="match status" value="1"/>
</dbReference>
<keyword evidence="7" id="KW-0808">Transferase</keyword>
<keyword evidence="14 18" id="KW-1133">Transmembrane helix</keyword>
<dbReference type="CDD" id="cd06899">
    <property type="entry name" value="lectin_legume_LecRK_Arcelin_ConA"/>
    <property type="match status" value="1"/>
</dbReference>
<dbReference type="InterPro" id="IPR019825">
    <property type="entry name" value="Lectin_legB_Mn/Ca_BS"/>
</dbReference>
<accession>A0A7I8IVM3</accession>
<evidence type="ECO:0000256" key="1">
    <source>
        <dbReference type="ARBA" id="ARBA00004251"/>
    </source>
</evidence>
<comment type="similarity">
    <text evidence="3">In the C-terminal section; belongs to the protein kinase superfamily. Ser/Thr protein kinase family.</text>
</comment>
<dbReference type="InterPro" id="IPR001220">
    <property type="entry name" value="Legume_lectin_dom"/>
</dbReference>
<dbReference type="SMART" id="SM00220">
    <property type="entry name" value="S_TKc"/>
    <property type="match status" value="1"/>
</dbReference>
<dbReference type="SUPFAM" id="SSF49899">
    <property type="entry name" value="Concanavalin A-like lectins/glucanases"/>
    <property type="match status" value="1"/>
</dbReference>
<dbReference type="Proteomes" id="UP001189122">
    <property type="component" value="Unassembled WGS sequence"/>
</dbReference>
<dbReference type="InterPro" id="IPR011009">
    <property type="entry name" value="Kinase-like_dom_sf"/>
</dbReference>
<keyword evidence="13 17" id="KW-0067">ATP-binding</keyword>
<evidence type="ECO:0000256" key="2">
    <source>
        <dbReference type="ARBA" id="ARBA00008536"/>
    </source>
</evidence>
<evidence type="ECO:0000256" key="4">
    <source>
        <dbReference type="ARBA" id="ARBA00012513"/>
    </source>
</evidence>
<dbReference type="Gene3D" id="1.10.510.10">
    <property type="entry name" value="Transferase(Phosphotransferase) domain 1"/>
    <property type="match status" value="1"/>
</dbReference>
<protein>
    <recommendedName>
        <fullName evidence="4">non-specific serine/threonine protein kinase</fullName>
        <ecNumber evidence="4">2.7.11.1</ecNumber>
    </recommendedName>
</protein>
<dbReference type="InterPro" id="IPR017441">
    <property type="entry name" value="Protein_kinase_ATP_BS"/>
</dbReference>
<dbReference type="Pfam" id="PF00069">
    <property type="entry name" value="Pkinase"/>
    <property type="match status" value="1"/>
</dbReference>
<dbReference type="Gene3D" id="2.60.120.200">
    <property type="match status" value="1"/>
</dbReference>
<evidence type="ECO:0000256" key="9">
    <source>
        <dbReference type="ARBA" id="ARBA00022729"/>
    </source>
</evidence>
<evidence type="ECO:0000256" key="13">
    <source>
        <dbReference type="ARBA" id="ARBA00022840"/>
    </source>
</evidence>
<evidence type="ECO:0000256" key="3">
    <source>
        <dbReference type="ARBA" id="ARBA00010217"/>
    </source>
</evidence>
<evidence type="ECO:0000256" key="6">
    <source>
        <dbReference type="ARBA" id="ARBA00022527"/>
    </source>
</evidence>
<feature type="binding site" evidence="17">
    <location>
        <position position="328"/>
    </location>
    <ligand>
        <name>ATP</name>
        <dbReference type="ChEBI" id="CHEBI:30616"/>
    </ligand>
</feature>
<reference evidence="20 21" key="1">
    <citation type="submission" date="2019-12" db="EMBL/GenBank/DDBJ databases">
        <authorList>
            <person name="Scholz U."/>
            <person name="Mascher M."/>
            <person name="Fiebig A."/>
        </authorList>
    </citation>
    <scope>NUCLEOTIDE SEQUENCE</scope>
</reference>
<keyword evidence="21" id="KW-1185">Reference proteome</keyword>
<evidence type="ECO:0000256" key="18">
    <source>
        <dbReference type="SAM" id="Phobius"/>
    </source>
</evidence>
<keyword evidence="16" id="KW-0325">Glycoprotein</keyword>
<dbReference type="GO" id="GO:0030246">
    <property type="term" value="F:carbohydrate binding"/>
    <property type="evidence" value="ECO:0007669"/>
    <property type="project" value="UniProtKB-KW"/>
</dbReference>
<dbReference type="PROSITE" id="PS50011">
    <property type="entry name" value="PROTEIN_KINASE_DOM"/>
    <property type="match status" value="1"/>
</dbReference>
<evidence type="ECO:0000256" key="12">
    <source>
        <dbReference type="ARBA" id="ARBA00022777"/>
    </source>
</evidence>
<evidence type="ECO:0000256" key="10">
    <source>
        <dbReference type="ARBA" id="ARBA00022734"/>
    </source>
</evidence>
<dbReference type="EMBL" id="CACRZD030000006">
    <property type="protein sequence ID" value="CAA6661633.1"/>
    <property type="molecule type" value="Genomic_DNA"/>
</dbReference>
<dbReference type="PROSITE" id="PS00307">
    <property type="entry name" value="LECTIN_LEGUME_BETA"/>
    <property type="match status" value="1"/>
</dbReference>
<dbReference type="Pfam" id="PF00139">
    <property type="entry name" value="Lectin_legB"/>
    <property type="match status" value="1"/>
</dbReference>
<evidence type="ECO:0000256" key="15">
    <source>
        <dbReference type="ARBA" id="ARBA00023136"/>
    </source>
</evidence>
<dbReference type="GO" id="GO:0004674">
    <property type="term" value="F:protein serine/threonine kinase activity"/>
    <property type="evidence" value="ECO:0007669"/>
    <property type="project" value="UniProtKB-KW"/>
</dbReference>
<name>A0A7I8IVM3_SPIIN</name>
<dbReference type="PROSITE" id="PS00108">
    <property type="entry name" value="PROTEIN_KINASE_ST"/>
    <property type="match status" value="1"/>
</dbReference>
<evidence type="ECO:0000256" key="8">
    <source>
        <dbReference type="ARBA" id="ARBA00022692"/>
    </source>
</evidence>
<evidence type="ECO:0000256" key="11">
    <source>
        <dbReference type="ARBA" id="ARBA00022741"/>
    </source>
</evidence>
<dbReference type="FunFam" id="3.30.200.20:FF:000320">
    <property type="entry name" value="probable L-type lectin-domain containing receptor kinase S.5"/>
    <property type="match status" value="1"/>
</dbReference>
<evidence type="ECO:0000256" key="7">
    <source>
        <dbReference type="ARBA" id="ARBA00022679"/>
    </source>
</evidence>
<dbReference type="AlphaFoldDB" id="A0A7I8IVM3"/>
<organism evidence="20">
    <name type="scientific">Spirodela intermedia</name>
    <name type="common">Intermediate duckweed</name>
    <dbReference type="NCBI Taxonomy" id="51605"/>
    <lineage>
        <taxon>Eukaryota</taxon>
        <taxon>Viridiplantae</taxon>
        <taxon>Streptophyta</taxon>
        <taxon>Embryophyta</taxon>
        <taxon>Tracheophyta</taxon>
        <taxon>Spermatophyta</taxon>
        <taxon>Magnoliopsida</taxon>
        <taxon>Liliopsida</taxon>
        <taxon>Araceae</taxon>
        <taxon>Lemnoideae</taxon>
        <taxon>Spirodela</taxon>
    </lineage>
</organism>
<keyword evidence="8 18" id="KW-0812">Transmembrane</keyword>